<evidence type="ECO:0000313" key="2">
    <source>
        <dbReference type="Proteomes" id="UP000244022"/>
    </source>
</evidence>
<reference evidence="1 2" key="1">
    <citation type="submission" date="2018-03" db="EMBL/GenBank/DDBJ databases">
        <title>Draft genome sequences of four Enterococcus mundtii strains isolated from beef slaughterhouses in Kenya.</title>
        <authorList>
            <person name="Wambui J."/>
            <person name="Stevens M."/>
            <person name="Njage P."/>
            <person name="Stephan R."/>
            <person name="Tasara T."/>
        </authorList>
    </citation>
    <scope>NUCLEOTIDE SEQUENCE [LARGE SCALE GENOMIC DNA]</scope>
    <source>
        <strain evidence="1 2">H18-EM</strain>
    </source>
</reference>
<organism evidence="1 2">
    <name type="scientific">Enterococcus mundtii</name>
    <dbReference type="NCBI Taxonomy" id="53346"/>
    <lineage>
        <taxon>Bacteria</taxon>
        <taxon>Bacillati</taxon>
        <taxon>Bacillota</taxon>
        <taxon>Bacilli</taxon>
        <taxon>Lactobacillales</taxon>
        <taxon>Enterococcaceae</taxon>
        <taxon>Enterococcus</taxon>
    </lineage>
</organism>
<sequence>METNKTKERLSINLDSELKKEVGSLLSDLGLDYTTAITIYFKQIAKKKKIPFELSTTSYYTIDEVAGQDWRNKVAEIKDEWE</sequence>
<comment type="caution">
    <text evidence="1">The sequence shown here is derived from an EMBL/GenBank/DDBJ whole genome shotgun (WGS) entry which is preliminary data.</text>
</comment>
<proteinExistence type="predicted"/>
<dbReference type="InterPro" id="IPR007337">
    <property type="entry name" value="RelB/DinJ"/>
</dbReference>
<gene>
    <name evidence="1" type="ORF">C6N14_07455</name>
</gene>
<dbReference type="EMBL" id="PYGR01000025">
    <property type="protein sequence ID" value="PTO35458.1"/>
    <property type="molecule type" value="Genomic_DNA"/>
</dbReference>
<dbReference type="RefSeq" id="WP_019723614.1">
    <property type="nucleotide sequence ID" value="NZ_JADNBP010000009.1"/>
</dbReference>
<dbReference type="AlphaFoldDB" id="A0A2T5DCJ8"/>
<dbReference type="InterPro" id="IPR013321">
    <property type="entry name" value="Arc_rbn_hlx_hlx"/>
</dbReference>
<dbReference type="Pfam" id="PF04221">
    <property type="entry name" value="RelB"/>
    <property type="match status" value="1"/>
</dbReference>
<protein>
    <submittedName>
        <fullName evidence="1">Type II toxin-antitoxin system antitoxin, RelB/DinJ family</fullName>
    </submittedName>
</protein>
<accession>A0A2T5DCJ8</accession>
<dbReference type="GO" id="GO:0006355">
    <property type="term" value="P:regulation of DNA-templated transcription"/>
    <property type="evidence" value="ECO:0007669"/>
    <property type="project" value="InterPro"/>
</dbReference>
<dbReference type="NCBIfam" id="TIGR02384">
    <property type="entry name" value="RelB_DinJ"/>
    <property type="match status" value="1"/>
</dbReference>
<name>A0A2T5DCJ8_ENTMU</name>
<dbReference type="Proteomes" id="UP000244022">
    <property type="component" value="Unassembled WGS sequence"/>
</dbReference>
<evidence type="ECO:0000313" key="1">
    <source>
        <dbReference type="EMBL" id="PTO35458.1"/>
    </source>
</evidence>
<dbReference type="Gene3D" id="1.10.1220.10">
    <property type="entry name" value="Met repressor-like"/>
    <property type="match status" value="1"/>
</dbReference>